<dbReference type="AlphaFoldDB" id="A0A2S4S2J9"/>
<dbReference type="RefSeq" id="WP_103774996.1">
    <property type="nucleotide sequence ID" value="NZ_PQLX01000001.1"/>
</dbReference>
<reference evidence="2 3" key="1">
    <citation type="submission" date="2018-01" db="EMBL/GenBank/DDBJ databases">
        <title>Complete genome sequences of 14 Citrobacter spp. isolated from plant in Canada.</title>
        <authorList>
            <person name="Bhandare S.G."/>
            <person name="Colavecchio A."/>
            <person name="Jeukens J."/>
            <person name="Emond-Rheault J.-G."/>
            <person name="Freschi L."/>
            <person name="Hamel J."/>
            <person name="Kukavica-Ibrulj I."/>
            <person name="Levesque R."/>
            <person name="Goodridge L."/>
        </authorList>
    </citation>
    <scope>NUCLEOTIDE SEQUENCE [LARGE SCALE GENOMIC DNA]</scope>
    <source>
        <strain evidence="2 3">S1285</strain>
    </source>
</reference>
<comment type="caution">
    <text evidence="2">The sequence shown here is derived from an EMBL/GenBank/DDBJ whole genome shotgun (WGS) entry which is preliminary data.</text>
</comment>
<protein>
    <submittedName>
        <fullName evidence="2">Uncharacterized protein</fullName>
    </submittedName>
</protein>
<evidence type="ECO:0000256" key="1">
    <source>
        <dbReference type="SAM" id="MobiDB-lite"/>
    </source>
</evidence>
<evidence type="ECO:0000313" key="3">
    <source>
        <dbReference type="Proteomes" id="UP000237003"/>
    </source>
</evidence>
<dbReference type="EMBL" id="PQLX01000001">
    <property type="protein sequence ID" value="POU68077.1"/>
    <property type="molecule type" value="Genomic_DNA"/>
</dbReference>
<feature type="region of interest" description="Disordered" evidence="1">
    <location>
        <begin position="39"/>
        <end position="65"/>
    </location>
</feature>
<gene>
    <name evidence="2" type="ORF">C3430_03080</name>
</gene>
<dbReference type="OrthoDB" id="10018217at2"/>
<accession>A0A2S4S2J9</accession>
<evidence type="ECO:0000313" key="2">
    <source>
        <dbReference type="EMBL" id="POU68077.1"/>
    </source>
</evidence>
<dbReference type="Proteomes" id="UP000237003">
    <property type="component" value="Unassembled WGS sequence"/>
</dbReference>
<sequence>MRVAAVPVCTNVSNQNSDITAVKPLSELCDLSKVLTAEADKAPRTDEAAKTDETTSSDETVEKKKELTEKEIAARNGVMSIMISQFRIQAMLGDKTDPSSPMYTPEW</sequence>
<organism evidence="2 3">
    <name type="scientific">Citrobacter amalonaticus</name>
    <dbReference type="NCBI Taxonomy" id="35703"/>
    <lineage>
        <taxon>Bacteria</taxon>
        <taxon>Pseudomonadati</taxon>
        <taxon>Pseudomonadota</taxon>
        <taxon>Gammaproteobacteria</taxon>
        <taxon>Enterobacterales</taxon>
        <taxon>Enterobacteriaceae</taxon>
        <taxon>Citrobacter</taxon>
    </lineage>
</organism>
<name>A0A2S4S2J9_CITAM</name>
<proteinExistence type="predicted"/>
<feature type="compositionally biased region" description="Basic and acidic residues" evidence="1">
    <location>
        <begin position="39"/>
        <end position="53"/>
    </location>
</feature>